<dbReference type="Gene3D" id="1.25.10.10">
    <property type="entry name" value="Leucine-rich Repeat Variant"/>
    <property type="match status" value="1"/>
</dbReference>
<dbReference type="EMBL" id="QZJZ01000047">
    <property type="protein sequence ID" value="RJP59545.1"/>
    <property type="molecule type" value="Genomic_DNA"/>
</dbReference>
<feature type="transmembrane region" description="Helical" evidence="2">
    <location>
        <begin position="75"/>
        <end position="95"/>
    </location>
</feature>
<protein>
    <submittedName>
        <fullName evidence="3">Tetratricopeptide repeat protein</fullName>
    </submittedName>
</protein>
<reference evidence="3 4" key="1">
    <citation type="journal article" date="2017" name="ISME J.">
        <title>Energy and carbon metabolisms in a deep terrestrial subsurface fluid microbial community.</title>
        <authorList>
            <person name="Momper L."/>
            <person name="Jungbluth S.P."/>
            <person name="Lee M.D."/>
            <person name="Amend J.P."/>
        </authorList>
    </citation>
    <scope>NUCLEOTIDE SEQUENCE [LARGE SCALE GENOMIC DNA]</scope>
    <source>
        <strain evidence="3">SURF_26</strain>
    </source>
</reference>
<evidence type="ECO:0000256" key="2">
    <source>
        <dbReference type="SAM" id="Phobius"/>
    </source>
</evidence>
<dbReference type="PROSITE" id="PS50005">
    <property type="entry name" value="TPR"/>
    <property type="match status" value="1"/>
</dbReference>
<keyword evidence="2" id="KW-1133">Transmembrane helix</keyword>
<dbReference type="InterPro" id="IPR011990">
    <property type="entry name" value="TPR-like_helical_dom_sf"/>
</dbReference>
<proteinExistence type="predicted"/>
<evidence type="ECO:0000256" key="1">
    <source>
        <dbReference type="PROSITE-ProRule" id="PRU00339"/>
    </source>
</evidence>
<dbReference type="SUPFAM" id="SSF48452">
    <property type="entry name" value="TPR-like"/>
    <property type="match status" value="1"/>
</dbReference>
<dbReference type="InterPro" id="IPR019734">
    <property type="entry name" value="TPR_rpt"/>
</dbReference>
<dbReference type="InterPro" id="IPR016024">
    <property type="entry name" value="ARM-type_fold"/>
</dbReference>
<dbReference type="Pfam" id="PF14559">
    <property type="entry name" value="TPR_19"/>
    <property type="match status" value="1"/>
</dbReference>
<comment type="caution">
    <text evidence="3">The sequence shown here is derived from an EMBL/GenBank/DDBJ whole genome shotgun (WGS) entry which is preliminary data.</text>
</comment>
<dbReference type="AlphaFoldDB" id="A0A3A4R0B2"/>
<dbReference type="PROSITE" id="PS50293">
    <property type="entry name" value="TPR_REGION"/>
    <property type="match status" value="1"/>
</dbReference>
<evidence type="ECO:0000313" key="3">
    <source>
        <dbReference type="EMBL" id="RJP59545.1"/>
    </source>
</evidence>
<keyword evidence="2" id="KW-0812">Transmembrane</keyword>
<sequence>MGQRKNIYGAIILFIVCFTAGIAVHLATVCSLTGLIIPRSLIITFASLIIGAGINAAGYAILLRRGRRLFTALGFLYGLLFPVAGNISVLGMYLYKRLFPVKNKDLKDDDILVESYVITDPAQQDSRPLKEEDFIRDSLDIESFSDILRSDNMAMKRSVIEKLSRKDTPDAIMMLQESLKDPDIEIRFYASSALKKIEENFQTHIFSLKEKIKSDPFSQDYNMALSEEYFKFCRSGLLDKSSRTFYLDKSWDVIQNALKSPNSKVNVLLQAGKVALARNDYAEALRYFDKAYEMTPENWQILIWRCEAYFHLGQITEIKDDCHRIEELKPPWDSVKNVTKYWVEHAG</sequence>
<name>A0A3A4R0B2_9BACT</name>
<keyword evidence="1" id="KW-0802">TPR repeat</keyword>
<accession>A0A3A4R0B2</accession>
<dbReference type="Proteomes" id="UP000266426">
    <property type="component" value="Unassembled WGS sequence"/>
</dbReference>
<dbReference type="Gene3D" id="1.25.40.10">
    <property type="entry name" value="Tetratricopeptide repeat domain"/>
    <property type="match status" value="1"/>
</dbReference>
<feature type="transmembrane region" description="Helical" evidence="2">
    <location>
        <begin position="42"/>
        <end position="63"/>
    </location>
</feature>
<feature type="repeat" description="TPR" evidence="1">
    <location>
        <begin position="265"/>
        <end position="298"/>
    </location>
</feature>
<dbReference type="SUPFAM" id="SSF48371">
    <property type="entry name" value="ARM repeat"/>
    <property type="match status" value="1"/>
</dbReference>
<gene>
    <name evidence="3" type="ORF">C4541_05840</name>
</gene>
<keyword evidence="2" id="KW-0472">Membrane</keyword>
<feature type="transmembrane region" description="Helical" evidence="2">
    <location>
        <begin position="7"/>
        <end position="36"/>
    </location>
</feature>
<dbReference type="InterPro" id="IPR011989">
    <property type="entry name" value="ARM-like"/>
</dbReference>
<evidence type="ECO:0000313" key="4">
    <source>
        <dbReference type="Proteomes" id="UP000266426"/>
    </source>
</evidence>
<organism evidence="3 4">
    <name type="scientific">Candidatus Auribacter fodinae</name>
    <dbReference type="NCBI Taxonomy" id="2093366"/>
    <lineage>
        <taxon>Bacteria</taxon>
        <taxon>Pseudomonadati</taxon>
        <taxon>Candidatus Auribacterota</taxon>
        <taxon>Candidatus Auribacteria</taxon>
        <taxon>Candidatus Auribacterales</taxon>
        <taxon>Candidatus Auribacteraceae</taxon>
        <taxon>Candidatus Auribacter</taxon>
    </lineage>
</organism>